<dbReference type="PROSITE" id="PS51257">
    <property type="entry name" value="PROKAR_LIPOPROTEIN"/>
    <property type="match status" value="1"/>
</dbReference>
<dbReference type="InterPro" id="IPR050330">
    <property type="entry name" value="Bact_OuterMem_StrucFunc"/>
</dbReference>
<evidence type="ECO:0000256" key="2">
    <source>
        <dbReference type="ARBA" id="ARBA00023136"/>
    </source>
</evidence>
<dbReference type="Proteomes" id="UP001203880">
    <property type="component" value="Unassembled WGS sequence"/>
</dbReference>
<dbReference type="Pfam" id="PF00691">
    <property type="entry name" value="OmpA"/>
    <property type="match status" value="1"/>
</dbReference>
<comment type="subcellular location">
    <subcellularLocation>
        <location evidence="1">Cell outer membrane</location>
    </subcellularLocation>
</comment>
<comment type="caution">
    <text evidence="6">The sequence shown here is derived from an EMBL/GenBank/DDBJ whole genome shotgun (WGS) entry which is preliminary data.</text>
</comment>
<name>A0ABT0Q636_9RHOB</name>
<keyword evidence="7" id="KW-1185">Reference proteome</keyword>
<dbReference type="InterPro" id="IPR006664">
    <property type="entry name" value="OMP_bac"/>
</dbReference>
<keyword evidence="2 4" id="KW-0472">Membrane</keyword>
<evidence type="ECO:0000313" key="7">
    <source>
        <dbReference type="Proteomes" id="UP001203880"/>
    </source>
</evidence>
<dbReference type="EMBL" id="JAMFMB010000026">
    <property type="protein sequence ID" value="MCL6285339.1"/>
    <property type="molecule type" value="Genomic_DNA"/>
</dbReference>
<dbReference type="CDD" id="cd07185">
    <property type="entry name" value="OmpA_C-like"/>
    <property type="match status" value="1"/>
</dbReference>
<gene>
    <name evidence="6" type="ORF">M3P21_17555</name>
</gene>
<dbReference type="Gene3D" id="3.30.1330.60">
    <property type="entry name" value="OmpA-like domain"/>
    <property type="match status" value="1"/>
</dbReference>
<protein>
    <submittedName>
        <fullName evidence="6">OmpA family protein</fullName>
    </submittedName>
</protein>
<dbReference type="InterPro" id="IPR006665">
    <property type="entry name" value="OmpA-like"/>
</dbReference>
<proteinExistence type="predicted"/>
<evidence type="ECO:0000256" key="3">
    <source>
        <dbReference type="ARBA" id="ARBA00023237"/>
    </source>
</evidence>
<feature type="domain" description="OmpA-like" evidence="5">
    <location>
        <begin position="52"/>
        <end position="168"/>
    </location>
</feature>
<keyword evidence="3" id="KW-0998">Cell outer membrane</keyword>
<evidence type="ECO:0000256" key="1">
    <source>
        <dbReference type="ARBA" id="ARBA00004442"/>
    </source>
</evidence>
<dbReference type="PANTHER" id="PTHR30329">
    <property type="entry name" value="STATOR ELEMENT OF FLAGELLAR MOTOR COMPLEX"/>
    <property type="match status" value="1"/>
</dbReference>
<dbReference type="RefSeq" id="WP_249712031.1">
    <property type="nucleotide sequence ID" value="NZ_JAMFMB010000026.1"/>
</dbReference>
<evidence type="ECO:0000259" key="5">
    <source>
        <dbReference type="PROSITE" id="PS51123"/>
    </source>
</evidence>
<organism evidence="6 7">
    <name type="scientific">Ruegeria spongiae</name>
    <dbReference type="NCBI Taxonomy" id="2942209"/>
    <lineage>
        <taxon>Bacteria</taxon>
        <taxon>Pseudomonadati</taxon>
        <taxon>Pseudomonadota</taxon>
        <taxon>Alphaproteobacteria</taxon>
        <taxon>Rhodobacterales</taxon>
        <taxon>Roseobacteraceae</taxon>
        <taxon>Ruegeria</taxon>
    </lineage>
</organism>
<dbReference type="InterPro" id="IPR036737">
    <property type="entry name" value="OmpA-like_sf"/>
</dbReference>
<dbReference type="PRINTS" id="PR01021">
    <property type="entry name" value="OMPADOMAIN"/>
</dbReference>
<accession>A0ABT0Q636</accession>
<evidence type="ECO:0000256" key="4">
    <source>
        <dbReference type="PROSITE-ProRule" id="PRU00473"/>
    </source>
</evidence>
<sequence>MHKMISILGLSVAVAGCAYDAGYEVDSGTFGNATLNNAQIQTGAKSYVQVLGERFAREVPDQVNFAFNSSQLDPTAQQILRQQADWIKQFPEVRFKVFGHTDKVGSPAYNQRLGLRRAQAVVTYLTRQGISRNRLEAVSSLGEREPLINTPDRDRRNRRTVTEVTGFIKRNQTLDGKYAQVIYREYIKSAEPPTTLSADDSSAFEN</sequence>
<dbReference type="PROSITE" id="PS51123">
    <property type="entry name" value="OMPA_2"/>
    <property type="match status" value="1"/>
</dbReference>
<dbReference type="PANTHER" id="PTHR30329:SF21">
    <property type="entry name" value="LIPOPROTEIN YIAD-RELATED"/>
    <property type="match status" value="1"/>
</dbReference>
<dbReference type="SUPFAM" id="SSF103088">
    <property type="entry name" value="OmpA-like"/>
    <property type="match status" value="1"/>
</dbReference>
<evidence type="ECO:0000313" key="6">
    <source>
        <dbReference type="EMBL" id="MCL6285339.1"/>
    </source>
</evidence>
<reference evidence="6" key="1">
    <citation type="submission" date="2022-05" db="EMBL/GenBank/DDBJ databases">
        <authorList>
            <person name="Park J.-S."/>
        </authorList>
    </citation>
    <scope>NUCLEOTIDE SEQUENCE</scope>
    <source>
        <strain evidence="6">2012CJ41-6</strain>
    </source>
</reference>